<dbReference type="SUPFAM" id="SSF52833">
    <property type="entry name" value="Thioredoxin-like"/>
    <property type="match status" value="1"/>
</dbReference>
<dbReference type="SUPFAM" id="SSF46785">
    <property type="entry name" value="Winged helix' DNA-binding domain"/>
    <property type="match status" value="1"/>
</dbReference>
<reference evidence="8" key="1">
    <citation type="journal article" date="2019" name="Int. J. Syst. Evol. Microbiol.">
        <title>The Global Catalogue of Microorganisms (GCM) 10K type strain sequencing project: providing services to taxonomists for standard genome sequencing and annotation.</title>
        <authorList>
            <consortium name="The Broad Institute Genomics Platform"/>
            <consortium name="The Broad Institute Genome Sequencing Center for Infectious Disease"/>
            <person name="Wu L."/>
            <person name="Ma J."/>
        </authorList>
    </citation>
    <scope>NUCLEOTIDE SEQUENCE [LARGE SCALE GENOMIC DNA]</scope>
    <source>
        <strain evidence="8">JCM 15589</strain>
    </source>
</reference>
<dbReference type="Gene3D" id="3.40.30.10">
    <property type="entry name" value="Glutaredoxin"/>
    <property type="match status" value="1"/>
</dbReference>
<dbReference type="InterPro" id="IPR036390">
    <property type="entry name" value="WH_DNA-bd_sf"/>
</dbReference>
<feature type="region of interest" description="Disordered" evidence="4">
    <location>
        <begin position="289"/>
        <end position="311"/>
    </location>
</feature>
<dbReference type="Pfam" id="PF08534">
    <property type="entry name" value="Redoxin"/>
    <property type="match status" value="1"/>
</dbReference>
<evidence type="ECO:0000313" key="8">
    <source>
        <dbReference type="Proteomes" id="UP001501138"/>
    </source>
</evidence>
<evidence type="ECO:0000259" key="5">
    <source>
        <dbReference type="PROSITE" id="PS51118"/>
    </source>
</evidence>
<keyword evidence="1" id="KW-0805">Transcription regulation</keyword>
<dbReference type="PROSITE" id="PS51118">
    <property type="entry name" value="HTH_HXLR"/>
    <property type="match status" value="1"/>
</dbReference>
<dbReference type="InterPro" id="IPR036388">
    <property type="entry name" value="WH-like_DNA-bd_sf"/>
</dbReference>
<protein>
    <recommendedName>
        <fullName evidence="9">HxlR family transcriptional regulator</fullName>
    </recommendedName>
</protein>
<gene>
    <name evidence="7" type="ORF">GCM10009809_16750</name>
</gene>
<dbReference type="Proteomes" id="UP001501138">
    <property type="component" value="Unassembled WGS sequence"/>
</dbReference>
<proteinExistence type="predicted"/>
<comment type="caution">
    <text evidence="7">The sequence shown here is derived from an EMBL/GenBank/DDBJ whole genome shotgun (WGS) entry which is preliminary data.</text>
</comment>
<dbReference type="Pfam" id="PF01638">
    <property type="entry name" value="HxlR"/>
    <property type="match status" value="1"/>
</dbReference>
<dbReference type="InterPro" id="IPR013740">
    <property type="entry name" value="Redoxin"/>
</dbReference>
<evidence type="ECO:0000256" key="3">
    <source>
        <dbReference type="ARBA" id="ARBA00023163"/>
    </source>
</evidence>
<accession>A0ABP4VCA6</accession>
<dbReference type="CDD" id="cd03017">
    <property type="entry name" value="PRX_BCP"/>
    <property type="match status" value="1"/>
</dbReference>
<name>A0ABP4VCA6_9MICO</name>
<organism evidence="7 8">
    <name type="scientific">Isoptericola hypogeus</name>
    <dbReference type="NCBI Taxonomy" id="300179"/>
    <lineage>
        <taxon>Bacteria</taxon>
        <taxon>Bacillati</taxon>
        <taxon>Actinomycetota</taxon>
        <taxon>Actinomycetes</taxon>
        <taxon>Micrococcales</taxon>
        <taxon>Promicromonosporaceae</taxon>
        <taxon>Isoptericola</taxon>
    </lineage>
</organism>
<dbReference type="PANTHER" id="PTHR33204">
    <property type="entry name" value="TRANSCRIPTIONAL REGULATOR, MARR FAMILY"/>
    <property type="match status" value="1"/>
</dbReference>
<keyword evidence="3" id="KW-0804">Transcription</keyword>
<evidence type="ECO:0000259" key="6">
    <source>
        <dbReference type="PROSITE" id="PS51352"/>
    </source>
</evidence>
<dbReference type="InterPro" id="IPR013766">
    <property type="entry name" value="Thioredoxin_domain"/>
</dbReference>
<evidence type="ECO:0000256" key="2">
    <source>
        <dbReference type="ARBA" id="ARBA00023125"/>
    </source>
</evidence>
<feature type="domain" description="Thioredoxin" evidence="6">
    <location>
        <begin position="124"/>
        <end position="290"/>
    </location>
</feature>
<dbReference type="InterPro" id="IPR036249">
    <property type="entry name" value="Thioredoxin-like_sf"/>
</dbReference>
<dbReference type="InterPro" id="IPR002577">
    <property type="entry name" value="HTH_HxlR"/>
</dbReference>
<dbReference type="EMBL" id="BAAAPM010000003">
    <property type="protein sequence ID" value="GAA1721719.1"/>
    <property type="molecule type" value="Genomic_DNA"/>
</dbReference>
<dbReference type="PANTHER" id="PTHR33204:SF18">
    <property type="entry name" value="TRANSCRIPTIONAL REGULATORY PROTEIN"/>
    <property type="match status" value="1"/>
</dbReference>
<keyword evidence="8" id="KW-1185">Reference proteome</keyword>
<sequence>MRREELADTDCGIAQALGAVGDWQSLLVVREAAAGVTRFEGFARELGLSRRALTERLGSLVEHGVLEKVPYSDRPPRHDYVLTARGEGLLPVLLALQEWGTRHVMGDGGLTGEPADGELHRVRGLVGRRVPDVELTAHDGSTVRLADPEAWTVLFFFPGAYAPGSAGYPPRWDEVPGTRGCTLECVTYGRRHDALAAAGARVLGVSTQHPQQQAAFAAHAGLPYLLASDQDGLAASALRLPVFRAGGSDRLKRVTLLVDPVGVVRGVQAPVTDPAQSVDDALADVRRLAAAPEPASEPASAPASEPAQGPA</sequence>
<evidence type="ECO:0000313" key="7">
    <source>
        <dbReference type="EMBL" id="GAA1721719.1"/>
    </source>
</evidence>
<dbReference type="Gene3D" id="1.10.10.10">
    <property type="entry name" value="Winged helix-like DNA-binding domain superfamily/Winged helix DNA-binding domain"/>
    <property type="match status" value="1"/>
</dbReference>
<evidence type="ECO:0000256" key="1">
    <source>
        <dbReference type="ARBA" id="ARBA00023015"/>
    </source>
</evidence>
<evidence type="ECO:0008006" key="9">
    <source>
        <dbReference type="Google" id="ProtNLM"/>
    </source>
</evidence>
<dbReference type="RefSeq" id="WP_344247527.1">
    <property type="nucleotide sequence ID" value="NZ_BAAAPM010000003.1"/>
</dbReference>
<keyword evidence="2" id="KW-0238">DNA-binding</keyword>
<feature type="domain" description="HTH hxlR-type" evidence="5">
    <location>
        <begin position="11"/>
        <end position="108"/>
    </location>
</feature>
<evidence type="ECO:0000256" key="4">
    <source>
        <dbReference type="SAM" id="MobiDB-lite"/>
    </source>
</evidence>
<dbReference type="PROSITE" id="PS51352">
    <property type="entry name" value="THIOREDOXIN_2"/>
    <property type="match status" value="1"/>
</dbReference>